<keyword evidence="2" id="KW-1185">Reference proteome</keyword>
<reference evidence="1 2" key="1">
    <citation type="submission" date="2019-06" db="EMBL/GenBank/DDBJ databases">
        <title>A distant relative of Phikzvirus genus phages from a therapeutic phage collection.</title>
        <authorList>
            <person name="Hejnowicz M.S."/>
            <person name="Dabrowski K."/>
            <person name="Gawor J."/>
            <person name="Weber-Dabrowska B."/>
            <person name="Gromadka R."/>
            <person name="Lobocka M.B."/>
        </authorList>
    </citation>
    <scope>NUCLEOTIDE SEQUENCE [LARGE SCALE GENOMIC DNA]</scope>
</reference>
<sequence length="113" mass="13227">MNAIEQVNAVEHDEYVDLVFPYMIEDLANAVDGVNIAALEGLDYHIDKARQYKEEWEQAGLSFNRASLIYLLTFMRVFIQDTPKHESCQWVINNYETYLPFLERGEAIHILEE</sequence>
<dbReference type="GeneID" id="77937108"/>
<dbReference type="KEGG" id="vg:77937108"/>
<protein>
    <submittedName>
        <fullName evidence="1">Uncharacterized protein</fullName>
    </submittedName>
</protein>
<accession>A0A5C1K7I8</accession>
<evidence type="ECO:0000313" key="1">
    <source>
        <dbReference type="EMBL" id="QEM42087.1"/>
    </source>
</evidence>
<proteinExistence type="predicted"/>
<organism evidence="1 2">
    <name type="scientific">Pseudomonas phage vB_PaeM_PS119XW</name>
    <dbReference type="NCBI Taxonomy" id="2601632"/>
    <lineage>
        <taxon>Viruses</taxon>
        <taxon>Duplodnaviria</taxon>
        <taxon>Heunggongvirae</taxon>
        <taxon>Uroviricota</taxon>
        <taxon>Caudoviricetes</taxon>
        <taxon>Chimalliviridae</taxon>
        <taxon>Pawinskivirus</taxon>
        <taxon>Pawinskivirus PS119XW</taxon>
    </lineage>
</organism>
<dbReference type="EMBL" id="MN103543">
    <property type="protein sequence ID" value="QEM42087.1"/>
    <property type="molecule type" value="Genomic_DNA"/>
</dbReference>
<evidence type="ECO:0000313" key="2">
    <source>
        <dbReference type="Proteomes" id="UP000322144"/>
    </source>
</evidence>
<dbReference type="Proteomes" id="UP000322144">
    <property type="component" value="Segment"/>
</dbReference>
<name>A0A5C1K7I8_9CAUD</name>
<dbReference type="RefSeq" id="YP_010661098.1">
    <property type="nucleotide sequence ID" value="NC_070882.1"/>
</dbReference>